<keyword evidence="4" id="KW-1185">Reference proteome</keyword>
<dbReference type="KEGG" id="tagg:NF865_05940"/>
<evidence type="ECO:0000313" key="3">
    <source>
        <dbReference type="EMBL" id="USS39907.1"/>
    </source>
</evidence>
<dbReference type="Pfam" id="PF04256">
    <property type="entry name" value="DUF434"/>
    <property type="match status" value="1"/>
</dbReference>
<dbReference type="Pfam" id="PF18481">
    <property type="entry name" value="DUF5616"/>
    <property type="match status" value="1"/>
</dbReference>
<name>A0A9E7MW71_THEAG</name>
<reference evidence="3" key="1">
    <citation type="journal article" date="1998" name="Int. J. Syst. Bacteriol. 48 Pt">
        <title>Thermococcus guaymasensis sp. nov. and Thermococcus aggregans sp. nov., two novel thermophilic archaea isolated from the Guaymas Basin hydrothermal vent site.</title>
        <authorList>
            <person name="Canganella F."/>
            <person name="Jones W.J."/>
            <person name="Gambacorta A."/>
            <person name="Antranikian G."/>
        </authorList>
    </citation>
    <scope>NUCLEOTIDE SEQUENCE</scope>
    <source>
        <strain evidence="3">TY</strain>
    </source>
</reference>
<reference evidence="3" key="2">
    <citation type="submission" date="2022-06" db="EMBL/GenBank/DDBJ databases">
        <authorList>
            <person name="Park Y.-J."/>
        </authorList>
    </citation>
    <scope>NUCLEOTIDE SEQUENCE</scope>
    <source>
        <strain evidence="3">TY</strain>
    </source>
</reference>
<dbReference type="InterPro" id="IPR041652">
    <property type="entry name" value="DUF5616"/>
</dbReference>
<evidence type="ECO:0000313" key="4">
    <source>
        <dbReference type="Proteomes" id="UP001055732"/>
    </source>
</evidence>
<evidence type="ECO:0000259" key="2">
    <source>
        <dbReference type="Pfam" id="PF18481"/>
    </source>
</evidence>
<organism evidence="3 4">
    <name type="scientific">Thermococcus aggregans</name>
    <dbReference type="NCBI Taxonomy" id="110163"/>
    <lineage>
        <taxon>Archaea</taxon>
        <taxon>Methanobacteriati</taxon>
        <taxon>Methanobacteriota</taxon>
        <taxon>Thermococci</taxon>
        <taxon>Thermococcales</taxon>
        <taxon>Thermococcaceae</taxon>
        <taxon>Thermococcus</taxon>
    </lineage>
</organism>
<dbReference type="AlphaFoldDB" id="A0A9E7MW71"/>
<dbReference type="InterPro" id="IPR007368">
    <property type="entry name" value="DUF434"/>
</dbReference>
<feature type="domain" description="DUF434" evidence="1">
    <location>
        <begin position="4"/>
        <end position="58"/>
    </location>
</feature>
<dbReference type="EMBL" id="CP099582">
    <property type="protein sequence ID" value="USS39907.1"/>
    <property type="molecule type" value="Genomic_DNA"/>
</dbReference>
<accession>A0A9E7MW71</accession>
<sequence length="230" mass="26522">MSSLLLAYEDLKYLLNRGYRKKYALEFVANHYKLTSRERYFLTRCVFSDREIEERKGKVLQKENLRYTVLGVDGFNVLITLESLIEGKAILCEDGFLRDLKHQKGYKIHKNTPKVLELIVRFLRDLGVKEAWFLYDAPVSRSKEVAKLTEDLMEKFGVHGAALLSKAPDYDLREFEVVASSDIAVIKKVSSVVDLPQMIGEAKGLRWVSFLEILKNPELLDSCFAFRSKC</sequence>
<dbReference type="RefSeq" id="WP_253303864.1">
    <property type="nucleotide sequence ID" value="NZ_CP099582.1"/>
</dbReference>
<dbReference type="PANTHER" id="PTHR42252">
    <property type="entry name" value="DUF5616 DOMAIN-CONTAINING PROTEIN"/>
    <property type="match status" value="1"/>
</dbReference>
<gene>
    <name evidence="3" type="ORF">NF865_05940</name>
</gene>
<dbReference type="PANTHER" id="PTHR42252:SF1">
    <property type="entry name" value="DUF434 DOMAIN-CONTAINING PROTEIN"/>
    <property type="match status" value="1"/>
</dbReference>
<protein>
    <submittedName>
        <fullName evidence="3">DUF434 domain-containing protein</fullName>
    </submittedName>
</protein>
<feature type="domain" description="DUF5616" evidence="2">
    <location>
        <begin position="63"/>
        <end position="197"/>
    </location>
</feature>
<proteinExistence type="predicted"/>
<dbReference type="Proteomes" id="UP001055732">
    <property type="component" value="Chromosome"/>
</dbReference>
<evidence type="ECO:0000259" key="1">
    <source>
        <dbReference type="Pfam" id="PF04256"/>
    </source>
</evidence>